<feature type="transmembrane region" description="Helical" evidence="1">
    <location>
        <begin position="33"/>
        <end position="53"/>
    </location>
</feature>
<feature type="transmembrane region" description="Helical" evidence="1">
    <location>
        <begin position="7"/>
        <end position="27"/>
    </location>
</feature>
<geneLocation type="mitochondrion" evidence="2"/>
<proteinExistence type="predicted"/>
<organism evidence="2">
    <name type="scientific">Colobopsis nipponica</name>
    <dbReference type="NCBI Taxonomy" id="2681982"/>
    <lineage>
        <taxon>Eukaryota</taxon>
        <taxon>Metazoa</taxon>
        <taxon>Ecdysozoa</taxon>
        <taxon>Arthropoda</taxon>
        <taxon>Hexapoda</taxon>
        <taxon>Insecta</taxon>
        <taxon>Pterygota</taxon>
        <taxon>Neoptera</taxon>
        <taxon>Endopterygota</taxon>
        <taxon>Hymenoptera</taxon>
        <taxon>Apocrita</taxon>
        <taxon>Aculeata</taxon>
        <taxon>Formicoidea</taxon>
        <taxon>Formicidae</taxon>
        <taxon>Formicinae</taxon>
        <taxon>Colobopsis</taxon>
    </lineage>
</organism>
<dbReference type="RefSeq" id="YP_010034072.1">
    <property type="nucleotide sequence ID" value="NC_053900.1"/>
</dbReference>
<dbReference type="AlphaFoldDB" id="A0A7S7BHS0"/>
<feature type="transmembrane region" description="Helical" evidence="1">
    <location>
        <begin position="94"/>
        <end position="110"/>
    </location>
</feature>
<dbReference type="EMBL" id="MW067133">
    <property type="protein sequence ID" value="QOW83446.1"/>
    <property type="molecule type" value="Genomic_DNA"/>
</dbReference>
<evidence type="ECO:0000313" key="2">
    <source>
        <dbReference type="EMBL" id="QOW83446.1"/>
    </source>
</evidence>
<name>A0A7S7BHS0_9HYME</name>
<accession>A0A7S7BHS0</accession>
<keyword evidence="1" id="KW-1133">Transmembrane helix</keyword>
<keyword evidence="1" id="KW-0812">Transmembrane</keyword>
<feature type="transmembrane region" description="Helical" evidence="1">
    <location>
        <begin position="149"/>
        <end position="170"/>
    </location>
</feature>
<sequence length="184" mass="22229">MMNMTKIHLLNFLTIFLILIVIMFMIMNLNNHPIIMMIILLIYSSLICINMCLWKSNYLYSIFLFLMMISGLLIIFLYFSSLISNEQLKFNYKFIYYMILMNFLLFILTYKKIKSLSNMFIYKYSFNEITPILNINNMKFNNIMNLFEYPLNNITIMTMFYLLFSLFSIIKICSTQYLSLRKIN</sequence>
<dbReference type="CTD" id="4541"/>
<reference evidence="2" key="1">
    <citation type="submission" date="2020-10" db="EMBL/GenBank/DDBJ databases">
        <title>The complete mitochondrial genome of the gate-keeper ant Colobopsis nipponica (Wheeler, W.M., 1928).</title>
        <authorList>
            <person name="Park J."/>
            <person name="Xi H."/>
            <person name="Park J."/>
        </authorList>
    </citation>
    <scope>NUCLEOTIDE SEQUENCE</scope>
</reference>
<gene>
    <name evidence="2" type="primary">ND6</name>
</gene>
<feature type="transmembrane region" description="Helical" evidence="1">
    <location>
        <begin position="58"/>
        <end position="79"/>
    </location>
</feature>
<evidence type="ECO:0000256" key="1">
    <source>
        <dbReference type="SAM" id="Phobius"/>
    </source>
</evidence>
<dbReference type="GeneID" id="63380744"/>
<keyword evidence="1" id="KW-0472">Membrane</keyword>
<keyword evidence="2" id="KW-0496">Mitochondrion</keyword>
<protein>
    <submittedName>
        <fullName evidence="2">NADH dehydrogenase subunit 6</fullName>
    </submittedName>
</protein>